<comment type="caution">
    <text evidence="1">The sequence shown here is derived from an EMBL/GenBank/DDBJ whole genome shotgun (WGS) entry which is preliminary data.</text>
</comment>
<name>A0A839EUA2_9HYPH</name>
<evidence type="ECO:0000313" key="1">
    <source>
        <dbReference type="EMBL" id="MBA8881685.1"/>
    </source>
</evidence>
<dbReference type="RefSeq" id="WP_182552238.1">
    <property type="nucleotide sequence ID" value="NZ_JACGXN010000016.1"/>
</dbReference>
<protein>
    <submittedName>
        <fullName evidence="1">Uncharacterized protein</fullName>
    </submittedName>
</protein>
<keyword evidence="2" id="KW-1185">Reference proteome</keyword>
<sequence length="254" mass="27526">MPRKNSKNTPAVETVTVEEESVLVQALAEIESDTIEASAETAEPDVKPTYQTIFETFAQDEASINQTRIEVANAFDERSAFQKAKNPDNENIQKTLAKGRAKMIEGAKVAGLLSSGISSGFINRSVSDGERFNVYAVDKMIDIINALNTGSELSNAINNAICRSLFRFKNAGEKFTTEMALGATSDKIRIQGTLHKMLVRHTVSANTAPTQKSSTIVALETLGIIRNAGTGKAAIYEVLDTPQARRLEEVLMAA</sequence>
<dbReference type="AlphaFoldDB" id="A0A839EUA2"/>
<accession>A0A839EUA2</accession>
<gene>
    <name evidence="1" type="ORF">FHW16_005430</name>
</gene>
<dbReference type="Proteomes" id="UP000549052">
    <property type="component" value="Unassembled WGS sequence"/>
</dbReference>
<reference evidence="1 2" key="1">
    <citation type="submission" date="2020-07" db="EMBL/GenBank/DDBJ databases">
        <title>Genomic Encyclopedia of Type Strains, Phase IV (KMG-V): Genome sequencing to study the core and pangenomes of soil and plant-associated prokaryotes.</title>
        <authorList>
            <person name="Whitman W."/>
        </authorList>
    </citation>
    <scope>NUCLEOTIDE SEQUENCE [LARGE SCALE GENOMIC DNA]</scope>
    <source>
        <strain evidence="1 2">AN3</strain>
    </source>
</reference>
<evidence type="ECO:0000313" key="2">
    <source>
        <dbReference type="Proteomes" id="UP000549052"/>
    </source>
</evidence>
<dbReference type="EMBL" id="JACGXN010000016">
    <property type="protein sequence ID" value="MBA8881685.1"/>
    <property type="molecule type" value="Genomic_DNA"/>
</dbReference>
<organism evidence="1 2">
    <name type="scientific">Phyllobacterium myrsinacearum</name>
    <dbReference type="NCBI Taxonomy" id="28101"/>
    <lineage>
        <taxon>Bacteria</taxon>
        <taxon>Pseudomonadati</taxon>
        <taxon>Pseudomonadota</taxon>
        <taxon>Alphaproteobacteria</taxon>
        <taxon>Hyphomicrobiales</taxon>
        <taxon>Phyllobacteriaceae</taxon>
        <taxon>Phyllobacterium</taxon>
    </lineage>
</organism>
<proteinExistence type="predicted"/>